<accession>A0ABD2P8S2</accession>
<proteinExistence type="predicted"/>
<reference evidence="2 3" key="1">
    <citation type="journal article" date="2021" name="BMC Biol.">
        <title>Horizontally acquired antibacterial genes associated with adaptive radiation of ladybird beetles.</title>
        <authorList>
            <person name="Li H.S."/>
            <person name="Tang X.F."/>
            <person name="Huang Y.H."/>
            <person name="Xu Z.Y."/>
            <person name="Chen M.L."/>
            <person name="Du X.Y."/>
            <person name="Qiu B.Y."/>
            <person name="Chen P.T."/>
            <person name="Zhang W."/>
            <person name="Slipinski A."/>
            <person name="Escalona H.E."/>
            <person name="Waterhouse R.M."/>
            <person name="Zwick A."/>
            <person name="Pang H."/>
        </authorList>
    </citation>
    <scope>NUCLEOTIDE SEQUENCE [LARGE SCALE GENOMIC DNA]</scope>
    <source>
        <strain evidence="2">SYSU2018</strain>
    </source>
</reference>
<evidence type="ECO:0000256" key="1">
    <source>
        <dbReference type="SAM" id="MobiDB-lite"/>
    </source>
</evidence>
<dbReference type="AlphaFoldDB" id="A0ABD2P8S2"/>
<name>A0ABD2P8S2_9CUCU</name>
<protein>
    <submittedName>
        <fullName evidence="2">Uncharacterized protein</fullName>
    </submittedName>
</protein>
<sequence length="171" mass="19248">MATNLSDEIASIESFTWTYTESGNGKCSPDGIGPTCKKTAYFVINFETDINNIEQFVKVIQQRYFGITCIAIDGKDIQTIADKIEKESVDQKGFEGTLNVHQIAAVYFISILGFQKGSCKHYKIGSINFALKHKWKEVFTNSEPEDLECAKPELNPIPNKSPHRLDDDMMI</sequence>
<organism evidence="2 3">
    <name type="scientific">Cryptolaemus montrouzieri</name>
    <dbReference type="NCBI Taxonomy" id="559131"/>
    <lineage>
        <taxon>Eukaryota</taxon>
        <taxon>Metazoa</taxon>
        <taxon>Ecdysozoa</taxon>
        <taxon>Arthropoda</taxon>
        <taxon>Hexapoda</taxon>
        <taxon>Insecta</taxon>
        <taxon>Pterygota</taxon>
        <taxon>Neoptera</taxon>
        <taxon>Endopterygota</taxon>
        <taxon>Coleoptera</taxon>
        <taxon>Polyphaga</taxon>
        <taxon>Cucujiformia</taxon>
        <taxon>Coccinelloidea</taxon>
        <taxon>Coccinellidae</taxon>
        <taxon>Scymninae</taxon>
        <taxon>Scymnini</taxon>
        <taxon>Cryptolaemus</taxon>
    </lineage>
</organism>
<keyword evidence="3" id="KW-1185">Reference proteome</keyword>
<evidence type="ECO:0000313" key="3">
    <source>
        <dbReference type="Proteomes" id="UP001516400"/>
    </source>
</evidence>
<evidence type="ECO:0000313" key="2">
    <source>
        <dbReference type="EMBL" id="KAL3287404.1"/>
    </source>
</evidence>
<dbReference type="EMBL" id="JABFTP020000185">
    <property type="protein sequence ID" value="KAL3287404.1"/>
    <property type="molecule type" value="Genomic_DNA"/>
</dbReference>
<dbReference type="Proteomes" id="UP001516400">
    <property type="component" value="Unassembled WGS sequence"/>
</dbReference>
<comment type="caution">
    <text evidence="2">The sequence shown here is derived from an EMBL/GenBank/DDBJ whole genome shotgun (WGS) entry which is preliminary data.</text>
</comment>
<gene>
    <name evidence="2" type="ORF">HHI36_001877</name>
</gene>
<feature type="region of interest" description="Disordered" evidence="1">
    <location>
        <begin position="150"/>
        <end position="171"/>
    </location>
</feature>